<sequence>MLLTTPVPDDFFECPPLSAKEIQDFRELGIAAMHDLLELTKLQGGPADWTLVKNGPKVQIYMTKHNDIPTYLGTTQIESTLEEMQAIFSSVTTAQARGVIADYFPNLRDMVCLYDLTDRVANVPHHTLTINWVLLTSPLRGVIVKNRDWCYVEHNQDVVIDGKKAWIRALKHVDIAACPDLEAKYGIIRGHMVLAGFIYIETDRPGILKVLEFHHNNHRGQLDVGMIADFMVTKTAEIQYNSMNMMQNNLHSHRLSCLDFLPSHSLVPKHSRAKCAVCLRNFSTFTRKSNCRRCGEVICSKECSHVWSLMKNVIRIRVRICHHCSKKPALIQPRATSVVFDQETLFTEESFSGYSRMGSEADTAYSATSPSTIVLGSVLTELMLDDNMSESDLSTPSIAGQSDIKPQIPPENAPFGSFVVRR</sequence>
<dbReference type="PANTHER" id="PTHR13510">
    <property type="entry name" value="FYVE-FINGER-CONTAINING RAB5 EFFECTOR PROTEIN RABENOSYN-5-RELATED"/>
    <property type="match status" value="1"/>
</dbReference>
<dbReference type="SUPFAM" id="SSF55961">
    <property type="entry name" value="Bet v1-like"/>
    <property type="match status" value="1"/>
</dbReference>
<dbReference type="GO" id="GO:0008270">
    <property type="term" value="F:zinc ion binding"/>
    <property type="evidence" value="ECO:0007669"/>
    <property type="project" value="UniProtKB-KW"/>
</dbReference>
<dbReference type="InterPro" id="IPR000306">
    <property type="entry name" value="Znf_FYVE"/>
</dbReference>
<dbReference type="InterPro" id="IPR023393">
    <property type="entry name" value="START-like_dom_sf"/>
</dbReference>
<evidence type="ECO:0000313" key="6">
    <source>
        <dbReference type="EMBL" id="KAF0743925.1"/>
    </source>
</evidence>
<accession>A0A6G0XTG6</accession>
<dbReference type="InterPro" id="IPR052727">
    <property type="entry name" value="Rab4/Rab5_effector"/>
</dbReference>
<keyword evidence="3" id="KW-0862">Zinc</keyword>
<dbReference type="Gene3D" id="3.30.40.10">
    <property type="entry name" value="Zinc/RING finger domain, C3HC4 (zinc finger)"/>
    <property type="match status" value="1"/>
</dbReference>
<dbReference type="PROSITE" id="PS50178">
    <property type="entry name" value="ZF_FYVE"/>
    <property type="match status" value="1"/>
</dbReference>
<dbReference type="SMART" id="SM00064">
    <property type="entry name" value="FYVE"/>
    <property type="match status" value="1"/>
</dbReference>
<dbReference type="Proteomes" id="UP000481153">
    <property type="component" value="Unassembled WGS sequence"/>
</dbReference>
<dbReference type="PANTHER" id="PTHR13510:SF44">
    <property type="entry name" value="RABENOSYN-5"/>
    <property type="match status" value="1"/>
</dbReference>
<evidence type="ECO:0000256" key="3">
    <source>
        <dbReference type="ARBA" id="ARBA00022833"/>
    </source>
</evidence>
<evidence type="ECO:0000256" key="2">
    <source>
        <dbReference type="ARBA" id="ARBA00022771"/>
    </source>
</evidence>
<organism evidence="6 7">
    <name type="scientific">Aphanomyces euteiches</name>
    <dbReference type="NCBI Taxonomy" id="100861"/>
    <lineage>
        <taxon>Eukaryota</taxon>
        <taxon>Sar</taxon>
        <taxon>Stramenopiles</taxon>
        <taxon>Oomycota</taxon>
        <taxon>Saprolegniomycetes</taxon>
        <taxon>Saprolegniales</taxon>
        <taxon>Verrucalvaceae</taxon>
        <taxon>Aphanomyces</taxon>
    </lineage>
</organism>
<name>A0A6G0XTG6_9STRA</name>
<comment type="caution">
    <text evidence="6">The sequence shown here is derived from an EMBL/GenBank/DDBJ whole genome shotgun (WGS) entry which is preliminary data.</text>
</comment>
<keyword evidence="2 4" id="KW-0863">Zinc-finger</keyword>
<evidence type="ECO:0000259" key="5">
    <source>
        <dbReference type="PROSITE" id="PS50178"/>
    </source>
</evidence>
<gene>
    <name evidence="6" type="ORF">Ae201684_001567</name>
</gene>
<evidence type="ECO:0000256" key="4">
    <source>
        <dbReference type="PROSITE-ProRule" id="PRU00091"/>
    </source>
</evidence>
<dbReference type="SUPFAM" id="SSF57903">
    <property type="entry name" value="FYVE/PHD zinc finger"/>
    <property type="match status" value="1"/>
</dbReference>
<dbReference type="AlphaFoldDB" id="A0A6G0XTG6"/>
<reference evidence="6 7" key="1">
    <citation type="submission" date="2019-07" db="EMBL/GenBank/DDBJ databases">
        <title>Genomics analysis of Aphanomyces spp. identifies a new class of oomycete effector associated with host adaptation.</title>
        <authorList>
            <person name="Gaulin E."/>
        </authorList>
    </citation>
    <scope>NUCLEOTIDE SEQUENCE [LARGE SCALE GENOMIC DNA]</scope>
    <source>
        <strain evidence="6 7">ATCC 201684</strain>
    </source>
</reference>
<dbReference type="InterPro" id="IPR011011">
    <property type="entry name" value="Znf_FYVE_PHD"/>
</dbReference>
<dbReference type="InterPro" id="IPR013083">
    <property type="entry name" value="Znf_RING/FYVE/PHD"/>
</dbReference>
<keyword evidence="1" id="KW-0479">Metal-binding</keyword>
<feature type="domain" description="FYVE-type" evidence="5">
    <location>
        <begin position="269"/>
        <end position="329"/>
    </location>
</feature>
<dbReference type="CDD" id="cd00065">
    <property type="entry name" value="FYVE_like_SF"/>
    <property type="match status" value="1"/>
</dbReference>
<evidence type="ECO:0000256" key="1">
    <source>
        <dbReference type="ARBA" id="ARBA00022723"/>
    </source>
</evidence>
<dbReference type="Pfam" id="PF01363">
    <property type="entry name" value="FYVE"/>
    <property type="match status" value="1"/>
</dbReference>
<dbReference type="VEuPathDB" id="FungiDB:AeMF1_019330"/>
<dbReference type="Gene3D" id="3.30.530.20">
    <property type="match status" value="1"/>
</dbReference>
<dbReference type="InterPro" id="IPR017455">
    <property type="entry name" value="Znf_FYVE-rel"/>
</dbReference>
<protein>
    <recommendedName>
        <fullName evidence="5">FYVE-type domain-containing protein</fullName>
    </recommendedName>
</protein>
<evidence type="ECO:0000313" key="7">
    <source>
        <dbReference type="Proteomes" id="UP000481153"/>
    </source>
</evidence>
<dbReference type="EMBL" id="VJMJ01000012">
    <property type="protein sequence ID" value="KAF0743925.1"/>
    <property type="molecule type" value="Genomic_DNA"/>
</dbReference>
<keyword evidence="7" id="KW-1185">Reference proteome</keyword>
<proteinExistence type="predicted"/>